<reference evidence="3 4" key="1">
    <citation type="journal article" date="2018" name="Int. J. Syst. Evol. Microbiol.">
        <title>Mesosutterella multiformis gen. nov., sp. nov., a member of the family Sutterellaceae and Sutterella megalosphaeroides sp. nov., isolated from human faeces.</title>
        <authorList>
            <person name="Sakamoto M."/>
            <person name="Ikeyama N."/>
            <person name="Kunihiro T."/>
            <person name="Iino T."/>
            <person name="Yuki M."/>
            <person name="Ohkuma M."/>
        </authorList>
    </citation>
    <scope>NUCLEOTIDE SEQUENCE [LARGE SCALE GENOMIC DNA]</scope>
    <source>
        <strain evidence="3 4">6FBBBH3</strain>
    </source>
</reference>
<gene>
    <name evidence="3" type="ORF">SUTMEG_04370</name>
</gene>
<feature type="region of interest" description="Disordered" evidence="1">
    <location>
        <begin position="629"/>
        <end position="671"/>
    </location>
</feature>
<evidence type="ECO:0000313" key="4">
    <source>
        <dbReference type="Proteomes" id="UP000271003"/>
    </source>
</evidence>
<dbReference type="PANTHER" id="PTHR23355:SF9">
    <property type="entry name" value="DIS3-LIKE EXONUCLEASE 2"/>
    <property type="match status" value="1"/>
</dbReference>
<sequence>MHLYFEEDGAFKAGTVLSQAGTAYQVELTTGRRTKVKQANVFFSFESPSASELMTRAPQEAAELDPAFLWEVAPETGEFGFADLATEYWGGDEGPVQKAALLLALHGNPVYFYRKGRGVYRRAPADILQKALEAVERKKRLEAQKTAWAKAMAAGELPEEIGRDALKLLTAPDKNGIAWKALSDAASETRQTPLRLLLSLGAIPSAWDWHVESFYAINFPQGRGFPAGLPLPETYGDDLPVADVTAFSIDDSATTEIDDAVSVTHLEDGRTRVGVHIAAPSLGILRDDALDKTARTRMSTVYAPGLKTTMLPEPWVKAFSLDEGAAVPCVSIYFTVKDETFEVESSETKLEKIVVAKNLRYDKIDDLVTEEALAADALEIPYAHEVAWLWHFAKALQKKREEVRGRPEPTGRIDWYFVLEGEGRDARVVVKGRRRGAPLDLLVAELMILANSTWGLWLEEKKTPGIYRSQRMGRVRMSTSPGAHDGLGVARYAWSTSPLRRYVDLVNQRQIVSALLGTGPVYQGNDADFFTIVSQFETIYGLYNDFQTRMERYWSLRWIEQEGVKELEGAVIKGELVRIDGLPYVHCVAGLPEDLARGRKVRLQVIRCDLVDLVMETKLLAILDEAETSTEDFDEEVIEEEAESAETAQAAKAEASAPEEDATAATLSTAS</sequence>
<dbReference type="EMBL" id="AP018786">
    <property type="protein sequence ID" value="BBF22546.1"/>
    <property type="molecule type" value="Genomic_DNA"/>
</dbReference>
<dbReference type="AlphaFoldDB" id="A0A2Z6ID23"/>
<dbReference type="OrthoDB" id="5288992at2"/>
<dbReference type="Proteomes" id="UP000271003">
    <property type="component" value="Chromosome"/>
</dbReference>
<dbReference type="Pfam" id="PF00773">
    <property type="entry name" value="RNB"/>
    <property type="match status" value="2"/>
</dbReference>
<evidence type="ECO:0000256" key="1">
    <source>
        <dbReference type="SAM" id="MobiDB-lite"/>
    </source>
</evidence>
<evidence type="ECO:0000313" key="3">
    <source>
        <dbReference type="EMBL" id="BBF22546.1"/>
    </source>
</evidence>
<dbReference type="SMART" id="SM00955">
    <property type="entry name" value="RNB"/>
    <property type="match status" value="1"/>
</dbReference>
<protein>
    <submittedName>
        <fullName evidence="3">Exoribonuclease II</fullName>
    </submittedName>
</protein>
<proteinExistence type="predicted"/>
<dbReference type="PANTHER" id="PTHR23355">
    <property type="entry name" value="RIBONUCLEASE"/>
    <property type="match status" value="1"/>
</dbReference>
<dbReference type="RefSeq" id="WP_120176242.1">
    <property type="nucleotide sequence ID" value="NZ_AP018786.1"/>
</dbReference>
<dbReference type="KEGG" id="sutt:SUTMEG_04370"/>
<dbReference type="InterPro" id="IPR012340">
    <property type="entry name" value="NA-bd_OB-fold"/>
</dbReference>
<evidence type="ECO:0000259" key="2">
    <source>
        <dbReference type="SMART" id="SM00955"/>
    </source>
</evidence>
<dbReference type="GO" id="GO:0005829">
    <property type="term" value="C:cytosol"/>
    <property type="evidence" value="ECO:0007669"/>
    <property type="project" value="TreeGrafter"/>
</dbReference>
<dbReference type="GO" id="GO:0003723">
    <property type="term" value="F:RNA binding"/>
    <property type="evidence" value="ECO:0007669"/>
    <property type="project" value="InterPro"/>
</dbReference>
<feature type="compositionally biased region" description="Low complexity" evidence="1">
    <location>
        <begin position="645"/>
        <end position="656"/>
    </location>
</feature>
<dbReference type="InterPro" id="IPR001900">
    <property type="entry name" value="RNase_II/R"/>
</dbReference>
<name>A0A2Z6ID23_9BURK</name>
<accession>A0A2Z6ID23</accession>
<feature type="compositionally biased region" description="Acidic residues" evidence="1">
    <location>
        <begin position="629"/>
        <end position="644"/>
    </location>
</feature>
<organism evidence="3 4">
    <name type="scientific">Sutterella megalosphaeroides</name>
    <dbReference type="NCBI Taxonomy" id="2494234"/>
    <lineage>
        <taxon>Bacteria</taxon>
        <taxon>Pseudomonadati</taxon>
        <taxon>Pseudomonadota</taxon>
        <taxon>Betaproteobacteria</taxon>
        <taxon>Burkholderiales</taxon>
        <taxon>Sutterellaceae</taxon>
        <taxon>Sutterella</taxon>
    </lineage>
</organism>
<keyword evidence="4" id="KW-1185">Reference proteome</keyword>
<dbReference type="InterPro" id="IPR050180">
    <property type="entry name" value="RNR_Ribonuclease"/>
</dbReference>
<dbReference type="GO" id="GO:0006402">
    <property type="term" value="P:mRNA catabolic process"/>
    <property type="evidence" value="ECO:0007669"/>
    <property type="project" value="TreeGrafter"/>
</dbReference>
<dbReference type="GO" id="GO:0004540">
    <property type="term" value="F:RNA nuclease activity"/>
    <property type="evidence" value="ECO:0007669"/>
    <property type="project" value="InterPro"/>
</dbReference>
<dbReference type="SUPFAM" id="SSF50249">
    <property type="entry name" value="Nucleic acid-binding proteins"/>
    <property type="match status" value="1"/>
</dbReference>
<feature type="domain" description="RNB" evidence="2">
    <location>
        <begin position="238"/>
        <end position="517"/>
    </location>
</feature>